<dbReference type="EMBL" id="MHRA01000020">
    <property type="protein sequence ID" value="OHA15489.1"/>
    <property type="molecule type" value="Genomic_DNA"/>
</dbReference>
<dbReference type="PANTHER" id="PTHR47505">
    <property type="entry name" value="DNA UTILIZATION PROTEIN YHGH"/>
    <property type="match status" value="1"/>
</dbReference>
<dbReference type="Pfam" id="PF00156">
    <property type="entry name" value="Pribosyltran"/>
    <property type="match status" value="1"/>
</dbReference>
<dbReference type="CDD" id="cd06223">
    <property type="entry name" value="PRTases_typeI"/>
    <property type="match status" value="1"/>
</dbReference>
<feature type="domain" description="Phosphoribosyltransferase" evidence="2">
    <location>
        <begin position="128"/>
        <end position="210"/>
    </location>
</feature>
<name>A0A1G2LX88_9BACT</name>
<dbReference type="InterPro" id="IPR051910">
    <property type="entry name" value="ComF/GntX_DNA_util-trans"/>
</dbReference>
<dbReference type="InterPro" id="IPR029057">
    <property type="entry name" value="PRTase-like"/>
</dbReference>
<dbReference type="PANTHER" id="PTHR47505:SF1">
    <property type="entry name" value="DNA UTILIZATION PROTEIN YHGH"/>
    <property type="match status" value="1"/>
</dbReference>
<gene>
    <name evidence="3" type="ORF">A3A10_02315</name>
</gene>
<dbReference type="SUPFAM" id="SSF53271">
    <property type="entry name" value="PRTase-like"/>
    <property type="match status" value="1"/>
</dbReference>
<organism evidence="3 4">
    <name type="scientific">Candidatus Tagabacteria bacterium RIFCSPLOWO2_01_FULL_42_9</name>
    <dbReference type="NCBI Taxonomy" id="1802296"/>
    <lineage>
        <taxon>Bacteria</taxon>
        <taxon>Candidatus Tagaibacteriota</taxon>
    </lineage>
</organism>
<reference evidence="3 4" key="1">
    <citation type="journal article" date="2016" name="Nat. Commun.">
        <title>Thousands of microbial genomes shed light on interconnected biogeochemical processes in an aquifer system.</title>
        <authorList>
            <person name="Anantharaman K."/>
            <person name="Brown C.T."/>
            <person name="Hug L.A."/>
            <person name="Sharon I."/>
            <person name="Castelle C.J."/>
            <person name="Probst A.J."/>
            <person name="Thomas B.C."/>
            <person name="Singh A."/>
            <person name="Wilkins M.J."/>
            <person name="Karaoz U."/>
            <person name="Brodie E.L."/>
            <person name="Williams K.H."/>
            <person name="Hubbard S.S."/>
            <person name="Banfield J.F."/>
        </authorList>
    </citation>
    <scope>NUCLEOTIDE SEQUENCE [LARGE SCALE GENOMIC DNA]</scope>
</reference>
<comment type="caution">
    <text evidence="3">The sequence shown here is derived from an EMBL/GenBank/DDBJ whole genome shotgun (WGS) entry which is preliminary data.</text>
</comment>
<evidence type="ECO:0000313" key="3">
    <source>
        <dbReference type="EMBL" id="OHA15489.1"/>
    </source>
</evidence>
<evidence type="ECO:0000259" key="2">
    <source>
        <dbReference type="Pfam" id="PF00156"/>
    </source>
</evidence>
<dbReference type="InterPro" id="IPR000836">
    <property type="entry name" value="PRTase_dom"/>
</dbReference>
<evidence type="ECO:0000313" key="4">
    <source>
        <dbReference type="Proteomes" id="UP000178116"/>
    </source>
</evidence>
<proteinExistence type="inferred from homology"/>
<sequence length="218" mass="24237">MAEKLIHIFKELLNLVCPQKCIDCGAPNVILCDKCLDSFPPPPFFGKQGIFAATSYDDEIVRKAIRLFKYRGVKTLAAPLAELIHRSLDKARLFSIFERSRASVVIIPIPLSPKKLRQRGYNQSELIGHFLSDRLSVRMKADILIKIKDTPSQVEIKDRKERLKNLQGAFAVKNPEEIKDKIVILVDDIITTGATLNEAKKVLKQAGAGKVFGVAAAG</sequence>
<evidence type="ECO:0000256" key="1">
    <source>
        <dbReference type="ARBA" id="ARBA00008007"/>
    </source>
</evidence>
<dbReference type="Gene3D" id="3.40.50.2020">
    <property type="match status" value="1"/>
</dbReference>
<dbReference type="AlphaFoldDB" id="A0A1G2LX88"/>
<comment type="similarity">
    <text evidence="1">Belongs to the ComF/GntX family.</text>
</comment>
<accession>A0A1G2LX88</accession>
<protein>
    <recommendedName>
        <fullName evidence="2">Phosphoribosyltransferase domain-containing protein</fullName>
    </recommendedName>
</protein>
<dbReference type="Proteomes" id="UP000178116">
    <property type="component" value="Unassembled WGS sequence"/>
</dbReference>